<feature type="region of interest" description="Disordered" evidence="1">
    <location>
        <begin position="145"/>
        <end position="278"/>
    </location>
</feature>
<feature type="compositionally biased region" description="Low complexity" evidence="1">
    <location>
        <begin position="159"/>
        <end position="168"/>
    </location>
</feature>
<accession>A0AB34K3F6</accession>
<feature type="compositionally biased region" description="Basic and acidic residues" evidence="1">
    <location>
        <begin position="267"/>
        <end position="278"/>
    </location>
</feature>
<gene>
    <name evidence="2" type="ORF">AB1Y20_015590</name>
</gene>
<dbReference type="AlphaFoldDB" id="A0AB34K3F6"/>
<proteinExistence type="predicted"/>
<reference evidence="2 3" key="1">
    <citation type="journal article" date="2024" name="Science">
        <title>Giant polyketide synthase enzymes in the biosynthesis of giant marine polyether toxins.</title>
        <authorList>
            <person name="Fallon T.R."/>
            <person name="Shende V.V."/>
            <person name="Wierzbicki I.H."/>
            <person name="Pendleton A.L."/>
            <person name="Watervoot N.F."/>
            <person name="Auber R.P."/>
            <person name="Gonzalez D.J."/>
            <person name="Wisecaver J.H."/>
            <person name="Moore B.S."/>
        </authorList>
    </citation>
    <scope>NUCLEOTIDE SEQUENCE [LARGE SCALE GENOMIC DNA]</scope>
    <source>
        <strain evidence="2 3">12B1</strain>
    </source>
</reference>
<dbReference type="Proteomes" id="UP001515480">
    <property type="component" value="Unassembled WGS sequence"/>
</dbReference>
<comment type="caution">
    <text evidence="2">The sequence shown here is derived from an EMBL/GenBank/DDBJ whole genome shotgun (WGS) entry which is preliminary data.</text>
</comment>
<organism evidence="2 3">
    <name type="scientific">Prymnesium parvum</name>
    <name type="common">Toxic golden alga</name>
    <dbReference type="NCBI Taxonomy" id="97485"/>
    <lineage>
        <taxon>Eukaryota</taxon>
        <taxon>Haptista</taxon>
        <taxon>Haptophyta</taxon>
        <taxon>Prymnesiophyceae</taxon>
        <taxon>Prymnesiales</taxon>
        <taxon>Prymnesiaceae</taxon>
        <taxon>Prymnesium</taxon>
    </lineage>
</organism>
<keyword evidence="3" id="KW-1185">Reference proteome</keyword>
<evidence type="ECO:0000256" key="1">
    <source>
        <dbReference type="SAM" id="MobiDB-lite"/>
    </source>
</evidence>
<sequence length="278" mass="28857">MQSTTKQPSLVVVPLSPPTPKHKKILRTWVHLRNFDEPVYVTGTTKSRAWVVHAKRMYRVKMEDVLVPDETQGAPPPGATRLAGIEMTDGKWRSAPELSDLFEVIGTRDEVLACIRLQAAWRRRLELHRMRGAINARRTLKRIAATDKKRAHAAGGGAKEVAAEGAPASSETGGEAGGTPDFPEAAAQDAPGSAEVGDVAEGTPASPEGGDTAEGAAASPEGGDVAEGTAASPEGGDVAEGTAASPEGGDVAAAEDAHADLPSSHDGPADRSAPERDD</sequence>
<evidence type="ECO:0000313" key="2">
    <source>
        <dbReference type="EMBL" id="KAL1526899.1"/>
    </source>
</evidence>
<dbReference type="EMBL" id="JBGBPQ010000003">
    <property type="protein sequence ID" value="KAL1526899.1"/>
    <property type="molecule type" value="Genomic_DNA"/>
</dbReference>
<name>A0AB34K3F6_PRYPA</name>
<evidence type="ECO:0000313" key="3">
    <source>
        <dbReference type="Proteomes" id="UP001515480"/>
    </source>
</evidence>
<protein>
    <submittedName>
        <fullName evidence="2">Uncharacterized protein</fullName>
    </submittedName>
</protein>